<feature type="transmembrane region" description="Helical" evidence="4">
    <location>
        <begin position="54"/>
        <end position="72"/>
    </location>
</feature>
<feature type="transmembrane region" description="Helical" evidence="4">
    <location>
        <begin position="217"/>
        <end position="238"/>
    </location>
</feature>
<dbReference type="InterPro" id="IPR036259">
    <property type="entry name" value="MFS_trans_sf"/>
</dbReference>
<evidence type="ECO:0000256" key="4">
    <source>
        <dbReference type="SAM" id="Phobius"/>
    </source>
</evidence>
<evidence type="ECO:0000256" key="2">
    <source>
        <dbReference type="ARBA" id="ARBA00022989"/>
    </source>
</evidence>
<keyword evidence="7" id="KW-1185">Reference proteome</keyword>
<dbReference type="RefSeq" id="WP_198424333.1">
    <property type="nucleotide sequence ID" value="NZ_CP104377.1"/>
</dbReference>
<dbReference type="PANTHER" id="PTHR42910">
    <property type="entry name" value="TRANSPORTER SCO4007-RELATED"/>
    <property type="match status" value="1"/>
</dbReference>
<evidence type="ECO:0000313" key="6">
    <source>
        <dbReference type="EMBL" id="UXC20248.1"/>
    </source>
</evidence>
<dbReference type="CDD" id="cd17324">
    <property type="entry name" value="MFS_NepI_like"/>
    <property type="match status" value="1"/>
</dbReference>
<keyword evidence="1 4" id="KW-0812">Transmembrane</keyword>
<proteinExistence type="predicted"/>
<dbReference type="Gene3D" id="1.20.1250.20">
    <property type="entry name" value="MFS general substrate transporter like domains"/>
    <property type="match status" value="1"/>
</dbReference>
<feature type="transmembrane region" description="Helical" evidence="4">
    <location>
        <begin position="250"/>
        <end position="269"/>
    </location>
</feature>
<gene>
    <name evidence="6" type="ORF">N4T19_09120</name>
</gene>
<feature type="transmembrane region" description="Helical" evidence="4">
    <location>
        <begin position="285"/>
        <end position="311"/>
    </location>
</feature>
<feature type="transmembrane region" description="Helical" evidence="4">
    <location>
        <begin position="93"/>
        <end position="124"/>
    </location>
</feature>
<dbReference type="Pfam" id="PF07690">
    <property type="entry name" value="MFS_1"/>
    <property type="match status" value="1"/>
</dbReference>
<dbReference type="Proteomes" id="UP001058290">
    <property type="component" value="Chromosome"/>
</dbReference>
<feature type="domain" description="Major facilitator superfamily (MFS) profile" evidence="5">
    <location>
        <begin position="1"/>
        <end position="396"/>
    </location>
</feature>
<evidence type="ECO:0000256" key="1">
    <source>
        <dbReference type="ARBA" id="ARBA00022692"/>
    </source>
</evidence>
<feature type="transmembrane region" description="Helical" evidence="4">
    <location>
        <begin position="370"/>
        <end position="391"/>
    </location>
</feature>
<dbReference type="InterPro" id="IPR011701">
    <property type="entry name" value="MFS"/>
</dbReference>
<feature type="transmembrane region" description="Helical" evidence="4">
    <location>
        <begin position="136"/>
        <end position="154"/>
    </location>
</feature>
<dbReference type="PANTHER" id="PTHR42910:SF1">
    <property type="entry name" value="MAJOR FACILITATOR SUPERFAMILY (MFS) PROFILE DOMAIN-CONTAINING PROTEIN"/>
    <property type="match status" value="1"/>
</dbReference>
<dbReference type="InterPro" id="IPR020846">
    <property type="entry name" value="MFS_dom"/>
</dbReference>
<name>A0ABY6A240_9BURK</name>
<keyword evidence="2 4" id="KW-1133">Transmembrane helix</keyword>
<reference evidence="6" key="1">
    <citation type="submission" date="2022-09" db="EMBL/GenBank/DDBJ databases">
        <title>Bacterial diversity in gut of crayfish and pufferfish.</title>
        <authorList>
            <person name="Huang Y."/>
        </authorList>
    </citation>
    <scope>NUCLEOTIDE SEQUENCE</scope>
    <source>
        <strain evidence="6">PR12</strain>
    </source>
</reference>
<sequence>MPKTILQKVDACMHRYQLLAMTWCCAFAVSAIYYHQPLLPQMAGTFGVSLGNGSWIATITQLGYALGLLLFVPLADRIEPRTLAARTISVNALALLACAFAPSFTWLLIGCAVVGMTAITAQIIIPTMVSASAPAAQGKVIGSLLGGLSAGLLLARMLSGYGGAEFGWHAIFAVAAALNGVMLFMVWRTLPVLHPQASVSYAGLLKSMVTMLREEPLIRLASASGFLMFAAFSALWASLASMLSQPPYHFNPAAIGAFGFVGLVGLFASKKIGMLVDRFGAERTIIYGCSLIALAYVFVALCGLSLVWLVVGMALMDVGNRAGLVANQSRIFATHPEARNRTNTIFMVSYFLGGAAGAALGGYSAHVDGWHGLAFVGIALTAIAGVMNWVAQASYGLKVLKG</sequence>
<accession>A0ABY6A240</accession>
<feature type="transmembrane region" description="Helical" evidence="4">
    <location>
        <begin position="166"/>
        <end position="187"/>
    </location>
</feature>
<evidence type="ECO:0000256" key="3">
    <source>
        <dbReference type="ARBA" id="ARBA00023136"/>
    </source>
</evidence>
<evidence type="ECO:0000259" key="5">
    <source>
        <dbReference type="PROSITE" id="PS50850"/>
    </source>
</evidence>
<organism evidence="6 7">
    <name type="scientific">Comamonas squillarum</name>
    <dbReference type="NCBI Taxonomy" id="2977320"/>
    <lineage>
        <taxon>Bacteria</taxon>
        <taxon>Pseudomonadati</taxon>
        <taxon>Pseudomonadota</taxon>
        <taxon>Betaproteobacteria</taxon>
        <taxon>Burkholderiales</taxon>
        <taxon>Comamonadaceae</taxon>
        <taxon>Comamonas</taxon>
    </lineage>
</organism>
<evidence type="ECO:0000313" key="7">
    <source>
        <dbReference type="Proteomes" id="UP001058290"/>
    </source>
</evidence>
<feature type="transmembrane region" description="Helical" evidence="4">
    <location>
        <begin position="16"/>
        <end position="34"/>
    </location>
</feature>
<dbReference type="PROSITE" id="PS50850">
    <property type="entry name" value="MFS"/>
    <property type="match status" value="1"/>
</dbReference>
<dbReference type="EMBL" id="CP104377">
    <property type="protein sequence ID" value="UXC20248.1"/>
    <property type="molecule type" value="Genomic_DNA"/>
</dbReference>
<keyword evidence="3 4" id="KW-0472">Membrane</keyword>
<protein>
    <submittedName>
        <fullName evidence="6">MFS transporter</fullName>
    </submittedName>
</protein>
<dbReference type="SUPFAM" id="SSF103473">
    <property type="entry name" value="MFS general substrate transporter"/>
    <property type="match status" value="1"/>
</dbReference>
<dbReference type="Gene3D" id="1.20.1720.10">
    <property type="entry name" value="Multidrug resistance protein D"/>
    <property type="match status" value="1"/>
</dbReference>
<feature type="transmembrane region" description="Helical" evidence="4">
    <location>
        <begin position="345"/>
        <end position="364"/>
    </location>
</feature>